<evidence type="ECO:0000256" key="7">
    <source>
        <dbReference type="ARBA" id="ARBA00023163"/>
    </source>
</evidence>
<dbReference type="Gene3D" id="3.40.50.2300">
    <property type="match status" value="1"/>
</dbReference>
<evidence type="ECO:0000256" key="2">
    <source>
        <dbReference type="ARBA" id="ARBA00022490"/>
    </source>
</evidence>
<evidence type="ECO:0000256" key="4">
    <source>
        <dbReference type="ARBA" id="ARBA00023012"/>
    </source>
</evidence>
<organism evidence="11 12">
    <name type="scientific">Paenibacillus agri</name>
    <dbReference type="NCBI Taxonomy" id="2744309"/>
    <lineage>
        <taxon>Bacteria</taxon>
        <taxon>Bacillati</taxon>
        <taxon>Bacillota</taxon>
        <taxon>Bacilli</taxon>
        <taxon>Bacillales</taxon>
        <taxon>Paenibacillaceae</taxon>
        <taxon>Paenibacillus</taxon>
    </lineage>
</organism>
<evidence type="ECO:0000256" key="1">
    <source>
        <dbReference type="ARBA" id="ARBA00004496"/>
    </source>
</evidence>
<dbReference type="InterPro" id="IPR001789">
    <property type="entry name" value="Sig_transdc_resp-reg_receiver"/>
</dbReference>
<name>A0A850EJ27_9BACL</name>
<protein>
    <submittedName>
        <fullName evidence="11">Response regulator</fullName>
    </submittedName>
</protein>
<evidence type="ECO:0000259" key="9">
    <source>
        <dbReference type="PROSITE" id="PS01124"/>
    </source>
</evidence>
<dbReference type="PANTHER" id="PTHR42713:SF3">
    <property type="entry name" value="TRANSCRIPTIONAL REGULATORY PROTEIN HPTR"/>
    <property type="match status" value="1"/>
</dbReference>
<dbReference type="PANTHER" id="PTHR42713">
    <property type="entry name" value="HISTIDINE KINASE-RELATED"/>
    <property type="match status" value="1"/>
</dbReference>
<comment type="subcellular location">
    <subcellularLocation>
        <location evidence="1">Cytoplasm</location>
    </subcellularLocation>
</comment>
<keyword evidence="3 8" id="KW-0597">Phosphoprotein</keyword>
<dbReference type="AlphaFoldDB" id="A0A850EJ27"/>
<dbReference type="InterPro" id="IPR051552">
    <property type="entry name" value="HptR"/>
</dbReference>
<dbReference type="SMART" id="SM00448">
    <property type="entry name" value="REC"/>
    <property type="match status" value="1"/>
</dbReference>
<dbReference type="GO" id="GO:0003700">
    <property type="term" value="F:DNA-binding transcription factor activity"/>
    <property type="evidence" value="ECO:0007669"/>
    <property type="project" value="InterPro"/>
</dbReference>
<keyword evidence="12" id="KW-1185">Reference proteome</keyword>
<evidence type="ECO:0000256" key="3">
    <source>
        <dbReference type="ARBA" id="ARBA00022553"/>
    </source>
</evidence>
<evidence type="ECO:0000313" key="11">
    <source>
        <dbReference type="EMBL" id="NUU59427.1"/>
    </source>
</evidence>
<keyword evidence="5" id="KW-0805">Transcription regulation</keyword>
<comment type="caution">
    <text evidence="11">The sequence shown here is derived from an EMBL/GenBank/DDBJ whole genome shotgun (WGS) entry which is preliminary data.</text>
</comment>
<keyword evidence="6" id="KW-0238">DNA-binding</keyword>
<evidence type="ECO:0000313" key="12">
    <source>
        <dbReference type="Proteomes" id="UP000564806"/>
    </source>
</evidence>
<reference evidence="11" key="1">
    <citation type="submission" date="2020-06" db="EMBL/GenBank/DDBJ databases">
        <title>Paenibacillus sp. nov., isolated from soil.</title>
        <authorList>
            <person name="Seo Y.L."/>
        </authorList>
    </citation>
    <scope>NUCLEOTIDE SEQUENCE [LARGE SCALE GENOMIC DNA]</scope>
    <source>
        <strain evidence="11">JW14</strain>
    </source>
</reference>
<dbReference type="InterPro" id="IPR018062">
    <property type="entry name" value="HTH_AraC-typ_CS"/>
</dbReference>
<dbReference type="Pfam" id="PF00072">
    <property type="entry name" value="Response_reg"/>
    <property type="match status" value="1"/>
</dbReference>
<dbReference type="GO" id="GO:0000160">
    <property type="term" value="P:phosphorelay signal transduction system"/>
    <property type="evidence" value="ECO:0007669"/>
    <property type="project" value="UniProtKB-KW"/>
</dbReference>
<dbReference type="SUPFAM" id="SSF46689">
    <property type="entry name" value="Homeodomain-like"/>
    <property type="match status" value="2"/>
</dbReference>
<dbReference type="Proteomes" id="UP000564806">
    <property type="component" value="Unassembled WGS sequence"/>
</dbReference>
<dbReference type="PROSITE" id="PS01124">
    <property type="entry name" value="HTH_ARAC_FAMILY_2"/>
    <property type="match status" value="1"/>
</dbReference>
<keyword evidence="4" id="KW-0902">Two-component regulatory system</keyword>
<dbReference type="InterPro" id="IPR011006">
    <property type="entry name" value="CheY-like_superfamily"/>
</dbReference>
<proteinExistence type="predicted"/>
<evidence type="ECO:0000259" key="10">
    <source>
        <dbReference type="PROSITE" id="PS50110"/>
    </source>
</evidence>
<dbReference type="GO" id="GO:0005737">
    <property type="term" value="C:cytoplasm"/>
    <property type="evidence" value="ECO:0007669"/>
    <property type="project" value="UniProtKB-SubCell"/>
</dbReference>
<dbReference type="SUPFAM" id="SSF52172">
    <property type="entry name" value="CheY-like"/>
    <property type="match status" value="1"/>
</dbReference>
<evidence type="ECO:0000256" key="5">
    <source>
        <dbReference type="ARBA" id="ARBA00023015"/>
    </source>
</evidence>
<dbReference type="InterPro" id="IPR018060">
    <property type="entry name" value="HTH_AraC"/>
</dbReference>
<keyword evidence="7" id="KW-0804">Transcription</keyword>
<keyword evidence="2" id="KW-0963">Cytoplasm</keyword>
<accession>A0A850EJ27</accession>
<dbReference type="InterPro" id="IPR009057">
    <property type="entry name" value="Homeodomain-like_sf"/>
</dbReference>
<sequence length="511" mass="59737">MIKLMIVDDEYNIRMGLQSMIERKFPEVYSFRFAEDGRDALEQLEQDSADVIITDIRMPIMDGITLLSHIQQFPYKPEVLLLSGYNDFQYAQKAIRYQVKDYLLKPVVREELYSFMERIRIEILDRKKQNELLTEPSPSDWIANILNSNSNDSSETSTNLLNAGYGWLEDQYILGIICIRQNDLISVLLSEAENFIISKDKEGNIIVVAQNKNELLQLAEELKKLGEREYRIALSSSTEGIQQLRKAYSEAKQTMKYFLLINNTEVLFYDHIIKRCSNCELPLETIRRLSNLLGTDRLPEVKQLLQQILNIQVISRCEIGYLERISVIMNEDIFDKVYRCYGQESIHILRLYSQVGHIGNFQRFEDYYNKVEELLVRLDAFMKVAREQSSQENKSMQKAINYVHEHFAEDLNMAVVSNQLSLNYTYFSHAFKEYTGTSFSSYLRNFRLEKAKELLAGSDLKVYEIGQQVGFDNVKHFIRIFKESEGITALEYRNQNQQPPKKTIPYPKFEG</sequence>
<dbReference type="GO" id="GO:0043565">
    <property type="term" value="F:sequence-specific DNA binding"/>
    <property type="evidence" value="ECO:0007669"/>
    <property type="project" value="InterPro"/>
</dbReference>
<feature type="domain" description="Response regulatory" evidence="10">
    <location>
        <begin position="3"/>
        <end position="120"/>
    </location>
</feature>
<dbReference type="PROSITE" id="PS50110">
    <property type="entry name" value="RESPONSE_REGULATORY"/>
    <property type="match status" value="1"/>
</dbReference>
<dbReference type="Pfam" id="PF12833">
    <property type="entry name" value="HTH_18"/>
    <property type="match status" value="1"/>
</dbReference>
<gene>
    <name evidence="11" type="ORF">HPT30_03540</name>
</gene>
<feature type="modified residue" description="4-aspartylphosphate" evidence="8">
    <location>
        <position position="55"/>
    </location>
</feature>
<evidence type="ECO:0000256" key="6">
    <source>
        <dbReference type="ARBA" id="ARBA00023125"/>
    </source>
</evidence>
<dbReference type="PROSITE" id="PS00041">
    <property type="entry name" value="HTH_ARAC_FAMILY_1"/>
    <property type="match status" value="1"/>
</dbReference>
<dbReference type="EMBL" id="JABWCS010000186">
    <property type="protein sequence ID" value="NUU59427.1"/>
    <property type="molecule type" value="Genomic_DNA"/>
</dbReference>
<evidence type="ECO:0000256" key="8">
    <source>
        <dbReference type="PROSITE-ProRule" id="PRU00169"/>
    </source>
</evidence>
<dbReference type="RefSeq" id="WP_175370131.1">
    <property type="nucleotide sequence ID" value="NZ_JABWCS010000186.1"/>
</dbReference>
<dbReference type="Gene3D" id="1.10.10.60">
    <property type="entry name" value="Homeodomain-like"/>
    <property type="match status" value="2"/>
</dbReference>
<dbReference type="Pfam" id="PF17853">
    <property type="entry name" value="GGDEF_2"/>
    <property type="match status" value="1"/>
</dbReference>
<dbReference type="InterPro" id="IPR041522">
    <property type="entry name" value="CdaR_GGDEF"/>
</dbReference>
<dbReference type="SMART" id="SM00342">
    <property type="entry name" value="HTH_ARAC"/>
    <property type="match status" value="1"/>
</dbReference>
<dbReference type="CDD" id="cd17536">
    <property type="entry name" value="REC_YesN-like"/>
    <property type="match status" value="1"/>
</dbReference>
<feature type="domain" description="HTH araC/xylS-type" evidence="9">
    <location>
        <begin position="397"/>
        <end position="495"/>
    </location>
</feature>